<dbReference type="Gene3D" id="3.20.20.190">
    <property type="entry name" value="Phosphatidylinositol (PI) phosphodiesterase"/>
    <property type="match status" value="1"/>
</dbReference>
<dbReference type="RefSeq" id="WP_408168968.1">
    <property type="nucleotide sequence ID" value="NZ_JAQQFR010000010.1"/>
</dbReference>
<proteinExistence type="predicted"/>
<reference evidence="3 4" key="1">
    <citation type="journal article" date="2024" name="Chem. Sci.">
        <title>Discovery of megapolipeptins by genome mining of a Burkholderiales bacteria collection.</title>
        <authorList>
            <person name="Paulo B.S."/>
            <person name="Recchia M.J.J."/>
            <person name="Lee S."/>
            <person name="Fergusson C.H."/>
            <person name="Romanowski S.B."/>
            <person name="Hernandez A."/>
            <person name="Krull N."/>
            <person name="Liu D.Y."/>
            <person name="Cavanagh H."/>
            <person name="Bos A."/>
            <person name="Gray C.A."/>
            <person name="Murphy B.T."/>
            <person name="Linington R.G."/>
            <person name="Eustaquio A.S."/>
        </authorList>
    </citation>
    <scope>NUCLEOTIDE SEQUENCE [LARGE SCALE GENOMIC DNA]</scope>
    <source>
        <strain evidence="3 4">RL21-008-BIB-B</strain>
    </source>
</reference>
<keyword evidence="4" id="KW-1185">Reference proteome</keyword>
<evidence type="ECO:0000259" key="2">
    <source>
        <dbReference type="PROSITE" id="PS51704"/>
    </source>
</evidence>
<feature type="domain" description="GP-PDE" evidence="2">
    <location>
        <begin position="27"/>
        <end position="300"/>
    </location>
</feature>
<comment type="caution">
    <text evidence="3">The sequence shown here is derived from an EMBL/GenBank/DDBJ whole genome shotgun (WGS) entry which is preliminary data.</text>
</comment>
<gene>
    <name evidence="3" type="ORF">PQR63_15875</name>
</gene>
<sequence>MNIVNNGLRLAVCAALLSVSLAVSADPLIAAHRGGTGDGPENTIPTLQNSLKHGADILWMTVQVSSDGIPVLYRPADVAALTDGKGVVNSLTAAQLTALNAGYMYSATDAAGNKSYPYRQHPVKVPTLRDALRAVPASVPIMIDMKQLPAEVLVNAVAKVIEEENAWQRVRFYSTDADVIALMAKQPKAQVFESRDATRDRLARIALNGGACDMPPAAGTWSGIELERKVTVVEKFTLGEGVSEVVAHWWTPAAMKCFKSNPGTRVMVFGVDSAAAYRSAQQLGVDVVMTDSPLRMKALRESAK</sequence>
<evidence type="ECO:0000313" key="3">
    <source>
        <dbReference type="EMBL" id="MFL9879878.1"/>
    </source>
</evidence>
<dbReference type="InterPro" id="IPR030395">
    <property type="entry name" value="GP_PDE_dom"/>
</dbReference>
<keyword evidence="1" id="KW-0732">Signal</keyword>
<feature type="chain" id="PRO_5046088801" evidence="1">
    <location>
        <begin position="26"/>
        <end position="304"/>
    </location>
</feature>
<dbReference type="SUPFAM" id="SSF51695">
    <property type="entry name" value="PLC-like phosphodiesterases"/>
    <property type="match status" value="1"/>
</dbReference>
<dbReference type="PANTHER" id="PTHR46211:SF10">
    <property type="entry name" value="EXPORTED PROTEIN"/>
    <property type="match status" value="1"/>
</dbReference>
<name>A0ABW8ZAG0_9BURK</name>
<dbReference type="PROSITE" id="PS51704">
    <property type="entry name" value="GP_PDE"/>
    <property type="match status" value="1"/>
</dbReference>
<dbReference type="InterPro" id="IPR017946">
    <property type="entry name" value="PLC-like_Pdiesterase_TIM-brl"/>
</dbReference>
<dbReference type="PANTHER" id="PTHR46211">
    <property type="entry name" value="GLYCEROPHOSPHORYL DIESTER PHOSPHODIESTERASE"/>
    <property type="match status" value="1"/>
</dbReference>
<dbReference type="Proteomes" id="UP001629214">
    <property type="component" value="Unassembled WGS sequence"/>
</dbReference>
<accession>A0ABW8ZAG0</accession>
<evidence type="ECO:0000313" key="4">
    <source>
        <dbReference type="Proteomes" id="UP001629214"/>
    </source>
</evidence>
<dbReference type="EMBL" id="JAQQFR010000010">
    <property type="protein sequence ID" value="MFL9879878.1"/>
    <property type="molecule type" value="Genomic_DNA"/>
</dbReference>
<dbReference type="Pfam" id="PF03009">
    <property type="entry name" value="GDPD"/>
    <property type="match status" value="1"/>
</dbReference>
<feature type="signal peptide" evidence="1">
    <location>
        <begin position="1"/>
        <end position="25"/>
    </location>
</feature>
<protein>
    <submittedName>
        <fullName evidence="3">Glycerophosphodiester phosphodiesterase family protein</fullName>
    </submittedName>
</protein>
<organism evidence="3 4">
    <name type="scientific">Herbaspirillum rhizosphaerae</name>
    <dbReference type="NCBI Taxonomy" id="346179"/>
    <lineage>
        <taxon>Bacteria</taxon>
        <taxon>Pseudomonadati</taxon>
        <taxon>Pseudomonadota</taxon>
        <taxon>Betaproteobacteria</taxon>
        <taxon>Burkholderiales</taxon>
        <taxon>Oxalobacteraceae</taxon>
        <taxon>Herbaspirillum</taxon>
    </lineage>
</organism>
<evidence type="ECO:0000256" key="1">
    <source>
        <dbReference type="SAM" id="SignalP"/>
    </source>
</evidence>